<evidence type="ECO:0000256" key="1">
    <source>
        <dbReference type="SAM" id="Coils"/>
    </source>
</evidence>
<sequence>MSDASPHKVSPLTEVLLSSARTQYSVLDKINSVAHIRIAVNDLVAFEYVCEKTKEWKWGLGTVAAIPGPRLVQLMLWAGSSEEMPPENSPISNADRAEAVKKLEEVQKRRQEAEEEMEDLNKTLTVQHAYYNQGRAAYEAKAVYAEEAAAEAHEEVKNLGEADWREIRSYVKPPEIVQLVTEALMLILGERIVDWNYTLKVIRQRSFSKRLVEFDSQSISLAARRRIRKEYLSHPRFTHKDSMEGSRALGIVQRWVAAQLATSEAKVNIMEYDKARVSERKQIEKLEGKLRQRRNDVEEYKNEELRLKTQLGDLAVRLDYDRHMKDTPKTASAPLRKLGVTRDILSPRTRRPSISPNDSMARGRPGAPPLHENIHGSANTWIFTDKTKIVLHSSILVNYDKPASTVMVLTPEQMEQLLDALKARAVLFAEQQRVDDKNKEMQDYLENLRGALADALLELADSKALLAAHGAELAAKDREATEDKKATSTAPPPADTNKTEPPFLVELENEPADRNRDLGPLTNALEDEKKKPKDKKSAGKRGGVADVELEREPVMNIVPLNDATQALHHARDDRQLEKIIDRLEKEIYILRNESESAHCVLEGVQDIIRATPELKQYIEDGR</sequence>
<keyword evidence="1" id="KW-0175">Coiled coil</keyword>
<feature type="compositionally biased region" description="Basic and acidic residues" evidence="2">
    <location>
        <begin position="475"/>
        <end position="486"/>
    </location>
</feature>
<dbReference type="GO" id="GO:0051959">
    <property type="term" value="F:dynein light intermediate chain binding"/>
    <property type="evidence" value="ECO:0007669"/>
    <property type="project" value="InterPro"/>
</dbReference>
<evidence type="ECO:0008006" key="5">
    <source>
        <dbReference type="Google" id="ProtNLM"/>
    </source>
</evidence>
<feature type="coiled-coil region" evidence="1">
    <location>
        <begin position="269"/>
        <end position="310"/>
    </location>
</feature>
<proteinExistence type="predicted"/>
<dbReference type="PANTHER" id="PTHR45703">
    <property type="entry name" value="DYNEIN HEAVY CHAIN"/>
    <property type="match status" value="1"/>
</dbReference>
<evidence type="ECO:0000313" key="3">
    <source>
        <dbReference type="EMBL" id="KAG5497591.1"/>
    </source>
</evidence>
<dbReference type="GO" id="GO:0045505">
    <property type="term" value="F:dynein intermediate chain binding"/>
    <property type="evidence" value="ECO:0007669"/>
    <property type="project" value="InterPro"/>
</dbReference>
<dbReference type="GO" id="GO:0030286">
    <property type="term" value="C:dynein complex"/>
    <property type="evidence" value="ECO:0007669"/>
    <property type="project" value="InterPro"/>
</dbReference>
<feature type="region of interest" description="Disordered" evidence="2">
    <location>
        <begin position="475"/>
        <end position="543"/>
    </location>
</feature>
<dbReference type="Gene3D" id="1.20.920.60">
    <property type="match status" value="1"/>
</dbReference>
<protein>
    <recommendedName>
        <fullName evidence="5">Dynein heavy chain coiled coil stalk domain-containing protein</fullName>
    </recommendedName>
</protein>
<dbReference type="KEGG" id="phet:94289930"/>
<gene>
    <name evidence="3" type="ORF">JKF63_03856</name>
</gene>
<dbReference type="GeneID" id="94289930"/>
<accession>A0A836IH96</accession>
<dbReference type="RefSeq" id="XP_067755059.1">
    <property type="nucleotide sequence ID" value="XM_067899853.1"/>
</dbReference>
<name>A0A836IH96_9TRYP</name>
<dbReference type="AlphaFoldDB" id="A0A836IH96"/>
<dbReference type="EMBL" id="JAFJZO010000031">
    <property type="protein sequence ID" value="KAG5497591.1"/>
    <property type="molecule type" value="Genomic_DNA"/>
</dbReference>
<dbReference type="PANTHER" id="PTHR45703:SF36">
    <property type="entry name" value="DYNEIN HEAVY CHAIN, CYTOPLASMIC"/>
    <property type="match status" value="1"/>
</dbReference>
<dbReference type="GO" id="GO:0007018">
    <property type="term" value="P:microtubule-based movement"/>
    <property type="evidence" value="ECO:0007669"/>
    <property type="project" value="InterPro"/>
</dbReference>
<dbReference type="OrthoDB" id="447173at2759"/>
<feature type="coiled-coil region" evidence="1">
    <location>
        <begin position="94"/>
        <end position="123"/>
    </location>
</feature>
<evidence type="ECO:0000313" key="4">
    <source>
        <dbReference type="Proteomes" id="UP000674318"/>
    </source>
</evidence>
<dbReference type="Proteomes" id="UP000674318">
    <property type="component" value="Unassembled WGS sequence"/>
</dbReference>
<reference evidence="3 4" key="1">
    <citation type="submission" date="2021-02" db="EMBL/GenBank/DDBJ databases">
        <title>Porcisia hertigi Genome sequencing and assembly.</title>
        <authorList>
            <person name="Almutairi H."/>
            <person name="Gatherer D."/>
        </authorList>
    </citation>
    <scope>NUCLEOTIDE SEQUENCE [LARGE SCALE GENOMIC DNA]</scope>
    <source>
        <strain evidence="3 4">C119</strain>
    </source>
</reference>
<comment type="caution">
    <text evidence="3">The sequence shown here is derived from an EMBL/GenBank/DDBJ whole genome shotgun (WGS) entry which is preliminary data.</text>
</comment>
<keyword evidence="4" id="KW-1185">Reference proteome</keyword>
<evidence type="ECO:0000256" key="2">
    <source>
        <dbReference type="SAM" id="MobiDB-lite"/>
    </source>
</evidence>
<organism evidence="3 4">
    <name type="scientific">Porcisia hertigi</name>
    <dbReference type="NCBI Taxonomy" id="2761500"/>
    <lineage>
        <taxon>Eukaryota</taxon>
        <taxon>Discoba</taxon>
        <taxon>Euglenozoa</taxon>
        <taxon>Kinetoplastea</taxon>
        <taxon>Metakinetoplastina</taxon>
        <taxon>Trypanosomatida</taxon>
        <taxon>Trypanosomatidae</taxon>
        <taxon>Leishmaniinae</taxon>
        <taxon>Porcisia</taxon>
    </lineage>
</organism>
<feature type="compositionally biased region" description="Basic and acidic residues" evidence="2">
    <location>
        <begin position="526"/>
        <end position="537"/>
    </location>
</feature>
<dbReference type="InterPro" id="IPR026983">
    <property type="entry name" value="DHC"/>
</dbReference>
<feature type="region of interest" description="Disordered" evidence="2">
    <location>
        <begin position="347"/>
        <end position="368"/>
    </location>
</feature>
<feature type="coiled-coil region" evidence="1">
    <location>
        <begin position="434"/>
        <end position="465"/>
    </location>
</feature>